<accession>A0A5J6GLT0</accession>
<proteinExistence type="predicted"/>
<protein>
    <submittedName>
        <fullName evidence="2">Uncharacterized protein</fullName>
    </submittedName>
</protein>
<dbReference type="Proteomes" id="UP000325529">
    <property type="component" value="Chromosome"/>
</dbReference>
<keyword evidence="3" id="KW-1185">Reference proteome</keyword>
<reference evidence="2 3" key="1">
    <citation type="submission" date="2017-09" db="EMBL/GenBank/DDBJ databases">
        <authorList>
            <person name="Lee N."/>
            <person name="Cho B.-K."/>
        </authorList>
    </citation>
    <scope>NUCLEOTIDE SEQUENCE [LARGE SCALE GENOMIC DNA]</scope>
    <source>
        <strain evidence="2 3">ATCC 12853</strain>
    </source>
</reference>
<dbReference type="RefSeq" id="WP_055555649.1">
    <property type="nucleotide sequence ID" value="NZ_CP023699.1"/>
</dbReference>
<dbReference type="OrthoDB" id="3405904at2"/>
<dbReference type="AlphaFoldDB" id="A0A5J6GLT0"/>
<name>A0A5J6GLT0_STRKN</name>
<dbReference type="EMBL" id="CP023699">
    <property type="protein sequence ID" value="QEU93986.1"/>
    <property type="molecule type" value="Genomic_DNA"/>
</dbReference>
<feature type="region of interest" description="Disordered" evidence="1">
    <location>
        <begin position="50"/>
        <end position="70"/>
    </location>
</feature>
<evidence type="ECO:0000313" key="2">
    <source>
        <dbReference type="EMBL" id="QEU93986.1"/>
    </source>
</evidence>
<organism evidence="2 3">
    <name type="scientific">Streptomyces kanamyceticus</name>
    <dbReference type="NCBI Taxonomy" id="1967"/>
    <lineage>
        <taxon>Bacteria</taxon>
        <taxon>Bacillati</taxon>
        <taxon>Actinomycetota</taxon>
        <taxon>Actinomycetes</taxon>
        <taxon>Kitasatosporales</taxon>
        <taxon>Streptomycetaceae</taxon>
        <taxon>Streptomyces</taxon>
    </lineage>
</organism>
<gene>
    <name evidence="2" type="ORF">CP970_26535</name>
</gene>
<evidence type="ECO:0000256" key="1">
    <source>
        <dbReference type="SAM" id="MobiDB-lite"/>
    </source>
</evidence>
<evidence type="ECO:0000313" key="3">
    <source>
        <dbReference type="Proteomes" id="UP000325529"/>
    </source>
</evidence>
<dbReference type="KEGG" id="ska:CP970_26535"/>
<sequence>MGLLNWHSGEHFDHRGACPCTLCGKSTPLRSHTGEAVHKVCAEAWNEQHPGADRFCSDRTPKRQNEGDHA</sequence>